<dbReference type="SUPFAM" id="SSF52266">
    <property type="entry name" value="SGNH hydrolase"/>
    <property type="match status" value="1"/>
</dbReference>
<proteinExistence type="predicted"/>
<name>A0A3P9J686_ORYLA</name>
<protein>
    <recommendedName>
        <fullName evidence="3">SGNH hydrolase-type esterase domain-containing protein</fullName>
    </recommendedName>
</protein>
<dbReference type="Proteomes" id="UP000265200">
    <property type="component" value="Chromosome 20"/>
</dbReference>
<evidence type="ECO:0000313" key="2">
    <source>
        <dbReference type="Proteomes" id="UP000265200"/>
    </source>
</evidence>
<dbReference type="InterPro" id="IPR036514">
    <property type="entry name" value="SGNH_hydro_sf"/>
</dbReference>
<dbReference type="Gene3D" id="3.40.50.1110">
    <property type="entry name" value="SGNH hydrolase"/>
    <property type="match status" value="1"/>
</dbReference>
<sequence length="209" mass="23097">MHKIQGNPEDQSGVKSLLDSTQRQLLSEDRKVPTVWIIGSGYYITGAEYTANRCYGENFGLNAKIHWMGKVSISPDLLVLHVGSNDLGNTNVSDLVSKMVKDLTHLHQAFPQMKIAYSCITPRLAWGAFDPHKINQDRMTVNKGIQSSAGLFNGAVMEHPKLTLAEGHLFSNSKFLNNLATDCQVCTSKPKKKLFLPKILSSLCGKIPK</sequence>
<dbReference type="AlphaFoldDB" id="A0A3P9J686"/>
<reference evidence="1 2" key="2">
    <citation type="submission" date="2017-04" db="EMBL/GenBank/DDBJ databases">
        <title>CpG methylation of centromeres and impact of large insertions on vertebrate speciation.</title>
        <authorList>
            <person name="Ichikawa K."/>
            <person name="Yoshimura J."/>
            <person name="Morishita S."/>
        </authorList>
    </citation>
    <scope>NUCLEOTIDE SEQUENCE</scope>
    <source>
        <strain evidence="1 2">HSOK</strain>
    </source>
</reference>
<evidence type="ECO:0008006" key="3">
    <source>
        <dbReference type="Google" id="ProtNLM"/>
    </source>
</evidence>
<accession>A0A3P9J686</accession>
<organism evidence="1 2">
    <name type="scientific">Oryzias latipes</name>
    <name type="common">Japanese rice fish</name>
    <name type="synonym">Japanese killifish</name>
    <dbReference type="NCBI Taxonomy" id="8090"/>
    <lineage>
        <taxon>Eukaryota</taxon>
        <taxon>Metazoa</taxon>
        <taxon>Chordata</taxon>
        <taxon>Craniata</taxon>
        <taxon>Vertebrata</taxon>
        <taxon>Euteleostomi</taxon>
        <taxon>Actinopterygii</taxon>
        <taxon>Neopterygii</taxon>
        <taxon>Teleostei</taxon>
        <taxon>Neoteleostei</taxon>
        <taxon>Acanthomorphata</taxon>
        <taxon>Ovalentaria</taxon>
        <taxon>Atherinomorphae</taxon>
        <taxon>Beloniformes</taxon>
        <taxon>Adrianichthyidae</taxon>
        <taxon>Oryziinae</taxon>
        <taxon>Oryzias</taxon>
    </lineage>
</organism>
<evidence type="ECO:0000313" key="1">
    <source>
        <dbReference type="Ensembl" id="ENSORLP00015027792.1"/>
    </source>
</evidence>
<reference evidence="1" key="4">
    <citation type="submission" date="2025-09" db="UniProtKB">
        <authorList>
            <consortium name="Ensembl"/>
        </authorList>
    </citation>
    <scope>IDENTIFICATION</scope>
    <source>
        <strain evidence="1">HSOK</strain>
    </source>
</reference>
<reference key="1">
    <citation type="journal article" date="2007" name="Nature">
        <title>The medaka draft genome and insights into vertebrate genome evolution.</title>
        <authorList>
            <person name="Kasahara M."/>
            <person name="Naruse K."/>
            <person name="Sasaki S."/>
            <person name="Nakatani Y."/>
            <person name="Qu W."/>
            <person name="Ahsan B."/>
            <person name="Yamada T."/>
            <person name="Nagayasu Y."/>
            <person name="Doi K."/>
            <person name="Kasai Y."/>
            <person name="Jindo T."/>
            <person name="Kobayashi D."/>
            <person name="Shimada A."/>
            <person name="Toyoda A."/>
            <person name="Kuroki Y."/>
            <person name="Fujiyama A."/>
            <person name="Sasaki T."/>
            <person name="Shimizu A."/>
            <person name="Asakawa S."/>
            <person name="Shimizu N."/>
            <person name="Hashimoto S."/>
            <person name="Yang J."/>
            <person name="Lee Y."/>
            <person name="Matsushima K."/>
            <person name="Sugano S."/>
            <person name="Sakaizumi M."/>
            <person name="Narita T."/>
            <person name="Ohishi K."/>
            <person name="Haga S."/>
            <person name="Ohta F."/>
            <person name="Nomoto H."/>
            <person name="Nogata K."/>
            <person name="Morishita T."/>
            <person name="Endo T."/>
            <person name="Shin-I T."/>
            <person name="Takeda H."/>
            <person name="Morishita S."/>
            <person name="Kohara Y."/>
        </authorList>
    </citation>
    <scope>NUCLEOTIDE SEQUENCE [LARGE SCALE GENOMIC DNA]</scope>
    <source>
        <strain>Hd-rR</strain>
    </source>
</reference>
<reference evidence="1" key="3">
    <citation type="submission" date="2025-08" db="UniProtKB">
        <authorList>
            <consortium name="Ensembl"/>
        </authorList>
    </citation>
    <scope>IDENTIFICATION</scope>
    <source>
        <strain evidence="1">HSOK</strain>
    </source>
</reference>
<dbReference type="Ensembl" id="ENSORLT00015015493.1">
    <property type="protein sequence ID" value="ENSORLP00015027792.1"/>
    <property type="gene ID" value="ENSORLG00015000318.1"/>
</dbReference>